<evidence type="ECO:0000256" key="3">
    <source>
        <dbReference type="ARBA" id="ARBA00022801"/>
    </source>
</evidence>
<proteinExistence type="predicted"/>
<keyword evidence="7" id="KW-1185">Reference proteome</keyword>
<dbReference type="OrthoDB" id="958273at2"/>
<dbReference type="GO" id="GO:0016787">
    <property type="term" value="F:hydrolase activity"/>
    <property type="evidence" value="ECO:0007669"/>
    <property type="project" value="UniProtKB-KW"/>
</dbReference>
<sequence>MTGPVSSSGPPLPLVLDTSVAVKWYLPEDLHDEAISLLRHAEARTIELLAPGTIQPEFFNALWWQHRREGLPLDSVRDLWKQFALDPVVLYAPEDLMPQAAEIALQTRVIIYDALFLALAESAETVVITADGKLLKALESTPYARLAHPLTDVGSLVPDPG</sequence>
<feature type="domain" description="PIN" evidence="5">
    <location>
        <begin position="15"/>
        <end position="135"/>
    </location>
</feature>
<comment type="caution">
    <text evidence="6">The sequence shown here is derived from an EMBL/GenBank/DDBJ whole genome shotgun (WGS) entry which is preliminary data.</text>
</comment>
<dbReference type="InterPro" id="IPR051619">
    <property type="entry name" value="TypeII_TA_RNase_PINc/VapC"/>
</dbReference>
<gene>
    <name evidence="6" type="ORF">E0L93_13460</name>
</gene>
<evidence type="ECO:0000313" key="7">
    <source>
        <dbReference type="Proteomes" id="UP000295244"/>
    </source>
</evidence>
<dbReference type="InterPro" id="IPR044153">
    <property type="entry name" value="PIN_Pae0151-like"/>
</dbReference>
<dbReference type="InterPro" id="IPR029060">
    <property type="entry name" value="PIN-like_dom_sf"/>
</dbReference>
<keyword evidence="1" id="KW-0540">Nuclease</keyword>
<evidence type="ECO:0000256" key="1">
    <source>
        <dbReference type="ARBA" id="ARBA00022722"/>
    </source>
</evidence>
<reference evidence="6 7" key="1">
    <citation type="submission" date="2019-03" db="EMBL/GenBank/DDBJ databases">
        <title>Whole genome sequence of a novel Rubrobacter taiwanensis strain, isolated from Yellowstone National Park.</title>
        <authorList>
            <person name="Freed S."/>
            <person name="Ramaley R.F."/>
            <person name="Kyndt J.A."/>
        </authorList>
    </citation>
    <scope>NUCLEOTIDE SEQUENCE [LARGE SCALE GENOMIC DNA]</scope>
    <source>
        <strain evidence="6 7">Yellowstone</strain>
    </source>
</reference>
<evidence type="ECO:0000256" key="2">
    <source>
        <dbReference type="ARBA" id="ARBA00022723"/>
    </source>
</evidence>
<dbReference type="InterPro" id="IPR002716">
    <property type="entry name" value="PIN_dom"/>
</dbReference>
<dbReference type="SUPFAM" id="SSF88723">
    <property type="entry name" value="PIN domain-like"/>
    <property type="match status" value="1"/>
</dbReference>
<dbReference type="CDD" id="cd09873">
    <property type="entry name" value="PIN_Pae0151-like"/>
    <property type="match status" value="1"/>
</dbReference>
<evidence type="ECO:0000313" key="6">
    <source>
        <dbReference type="EMBL" id="TCJ15155.1"/>
    </source>
</evidence>
<dbReference type="PANTHER" id="PTHR35901:SF1">
    <property type="entry name" value="EXONUCLEASE VAPC9"/>
    <property type="match status" value="1"/>
</dbReference>
<organism evidence="6 7">
    <name type="scientific">Rubrobacter taiwanensis</name>
    <dbReference type="NCBI Taxonomy" id="185139"/>
    <lineage>
        <taxon>Bacteria</taxon>
        <taxon>Bacillati</taxon>
        <taxon>Actinomycetota</taxon>
        <taxon>Rubrobacteria</taxon>
        <taxon>Rubrobacterales</taxon>
        <taxon>Rubrobacteraceae</taxon>
        <taxon>Rubrobacter</taxon>
    </lineage>
</organism>
<evidence type="ECO:0000256" key="4">
    <source>
        <dbReference type="ARBA" id="ARBA00022842"/>
    </source>
</evidence>
<dbReference type="Proteomes" id="UP000295244">
    <property type="component" value="Unassembled WGS sequence"/>
</dbReference>
<protein>
    <submittedName>
        <fullName evidence="6">PIN domain-containing protein</fullName>
    </submittedName>
</protein>
<dbReference type="Pfam" id="PF01850">
    <property type="entry name" value="PIN"/>
    <property type="match status" value="1"/>
</dbReference>
<dbReference type="EMBL" id="SKBU01000028">
    <property type="protein sequence ID" value="TCJ15155.1"/>
    <property type="molecule type" value="Genomic_DNA"/>
</dbReference>
<dbReference type="GO" id="GO:0004518">
    <property type="term" value="F:nuclease activity"/>
    <property type="evidence" value="ECO:0007669"/>
    <property type="project" value="UniProtKB-KW"/>
</dbReference>
<dbReference type="AlphaFoldDB" id="A0A4R1BDH3"/>
<dbReference type="Gene3D" id="3.40.50.1010">
    <property type="entry name" value="5'-nuclease"/>
    <property type="match status" value="1"/>
</dbReference>
<keyword evidence="3" id="KW-0378">Hydrolase</keyword>
<accession>A0A4R1BDH3</accession>
<dbReference type="GO" id="GO:0046872">
    <property type="term" value="F:metal ion binding"/>
    <property type="evidence" value="ECO:0007669"/>
    <property type="project" value="UniProtKB-KW"/>
</dbReference>
<keyword evidence="2" id="KW-0479">Metal-binding</keyword>
<dbReference type="PANTHER" id="PTHR35901">
    <property type="entry name" value="RIBONUCLEASE VAPC3"/>
    <property type="match status" value="1"/>
</dbReference>
<name>A0A4R1BDH3_9ACTN</name>
<keyword evidence="4" id="KW-0460">Magnesium</keyword>
<evidence type="ECO:0000259" key="5">
    <source>
        <dbReference type="Pfam" id="PF01850"/>
    </source>
</evidence>